<dbReference type="GeneID" id="94836561"/>
<dbReference type="Proteomes" id="UP000179807">
    <property type="component" value="Unassembled WGS sequence"/>
</dbReference>
<evidence type="ECO:0000313" key="5">
    <source>
        <dbReference type="Proteomes" id="UP000179807"/>
    </source>
</evidence>
<keyword evidence="1 2" id="KW-0103">Bromodomain</keyword>
<dbReference type="SMART" id="SM00297">
    <property type="entry name" value="BROMO"/>
    <property type="match status" value="1"/>
</dbReference>
<keyword evidence="5" id="KW-1185">Reference proteome</keyword>
<evidence type="ECO:0000256" key="2">
    <source>
        <dbReference type="PROSITE-ProRule" id="PRU00035"/>
    </source>
</evidence>
<evidence type="ECO:0000256" key="1">
    <source>
        <dbReference type="ARBA" id="ARBA00023117"/>
    </source>
</evidence>
<dbReference type="RefSeq" id="XP_068362877.1">
    <property type="nucleotide sequence ID" value="XM_068501857.1"/>
</dbReference>
<organism evidence="4 5">
    <name type="scientific">Tritrichomonas foetus</name>
    <dbReference type="NCBI Taxonomy" id="1144522"/>
    <lineage>
        <taxon>Eukaryota</taxon>
        <taxon>Metamonada</taxon>
        <taxon>Parabasalia</taxon>
        <taxon>Tritrichomonadida</taxon>
        <taxon>Tritrichomonadidae</taxon>
        <taxon>Tritrichomonas</taxon>
    </lineage>
</organism>
<dbReference type="AlphaFoldDB" id="A0A1J4KK66"/>
<accession>A0A1J4KK66</accession>
<feature type="domain" description="Bromo" evidence="3">
    <location>
        <begin position="34"/>
        <end position="105"/>
    </location>
</feature>
<name>A0A1J4KK66_9EUKA</name>
<dbReference type="PANTHER" id="PTHR15398:SF4">
    <property type="entry name" value="BROMODOMAIN-CONTAINING PROTEIN 8 ISOFORM X1"/>
    <property type="match status" value="1"/>
</dbReference>
<proteinExistence type="predicted"/>
<dbReference type="PROSITE" id="PS50014">
    <property type="entry name" value="BROMODOMAIN_2"/>
    <property type="match status" value="1"/>
</dbReference>
<dbReference type="Pfam" id="PF00439">
    <property type="entry name" value="Bromodomain"/>
    <property type="match status" value="1"/>
</dbReference>
<comment type="caution">
    <text evidence="4">The sequence shown here is derived from an EMBL/GenBank/DDBJ whole genome shotgun (WGS) entry which is preliminary data.</text>
</comment>
<dbReference type="CDD" id="cd04369">
    <property type="entry name" value="Bromodomain"/>
    <property type="match status" value="1"/>
</dbReference>
<gene>
    <name evidence="4" type="ORF">TRFO_21256</name>
</gene>
<dbReference type="GO" id="GO:0035267">
    <property type="term" value="C:NuA4 histone acetyltransferase complex"/>
    <property type="evidence" value="ECO:0007669"/>
    <property type="project" value="TreeGrafter"/>
</dbReference>
<dbReference type="InterPro" id="IPR001487">
    <property type="entry name" value="Bromodomain"/>
</dbReference>
<evidence type="ECO:0000259" key="3">
    <source>
        <dbReference type="PROSITE" id="PS50014"/>
    </source>
</evidence>
<sequence>MSKTLNGLFDPFFPIMQLNEFLKNEAINAMNRILAHPISTKFRIPITPENAPEHYFEKVKNPTDLNTIKTKIQDGRISTIQQWFEEMDHVWGNIELFYGKESPFSIAANEIKRLFNKERKKLVGMTIGTWCGHVYEMRTVITDLMNQPPSKVKQFADTLGAARSMKPNQQVMNERELQSFIKATEMMTSEEDQKELIKIITEQQPDLDCGNSELFIDVSKLNRNTVKIIKDYIKESLEKNGKKYPEF</sequence>
<evidence type="ECO:0000313" key="4">
    <source>
        <dbReference type="EMBL" id="OHT09741.1"/>
    </source>
</evidence>
<dbReference type="EMBL" id="MLAK01000631">
    <property type="protein sequence ID" value="OHT09741.1"/>
    <property type="molecule type" value="Genomic_DNA"/>
</dbReference>
<dbReference type="InterPro" id="IPR036427">
    <property type="entry name" value="Bromodomain-like_sf"/>
</dbReference>
<dbReference type="SUPFAM" id="SSF47370">
    <property type="entry name" value="Bromodomain"/>
    <property type="match status" value="1"/>
</dbReference>
<dbReference type="PANTHER" id="PTHR15398">
    <property type="entry name" value="BROMODOMAIN-CONTAINING PROTEIN 8"/>
    <property type="match status" value="1"/>
</dbReference>
<dbReference type="OrthoDB" id="1742084at2759"/>
<reference evidence="4" key="1">
    <citation type="submission" date="2016-10" db="EMBL/GenBank/DDBJ databases">
        <authorList>
            <person name="Benchimol M."/>
            <person name="Almeida L.G."/>
            <person name="Vasconcelos A.T."/>
            <person name="Perreira-Neves A."/>
            <person name="Rosa I.A."/>
            <person name="Tasca T."/>
            <person name="Bogo M.R."/>
            <person name="de Souza W."/>
        </authorList>
    </citation>
    <scope>NUCLEOTIDE SEQUENCE [LARGE SCALE GENOMIC DNA]</scope>
    <source>
        <strain evidence="4">K</strain>
    </source>
</reference>
<dbReference type="VEuPathDB" id="TrichDB:TRFO_21256"/>
<dbReference type="Gene3D" id="1.20.920.10">
    <property type="entry name" value="Bromodomain-like"/>
    <property type="match status" value="1"/>
</dbReference>
<protein>
    <submittedName>
        <fullName evidence="4">Bromodomain containing protein</fullName>
    </submittedName>
</protein>